<dbReference type="GO" id="GO:0005886">
    <property type="term" value="C:plasma membrane"/>
    <property type="evidence" value="ECO:0007669"/>
    <property type="project" value="UniProtKB-SubCell"/>
</dbReference>
<dbReference type="Pfam" id="PF02706">
    <property type="entry name" value="Wzz"/>
    <property type="match status" value="1"/>
</dbReference>
<feature type="transmembrane region" description="Helical" evidence="7">
    <location>
        <begin position="23"/>
        <end position="42"/>
    </location>
</feature>
<comment type="similarity">
    <text evidence="2">Belongs to the CpsC/CapA family.</text>
</comment>
<reference evidence="10 11" key="1">
    <citation type="journal article" date="2016" name="Nat. Commun.">
        <title>Thousands of microbial genomes shed light on interconnected biogeochemical processes in an aquifer system.</title>
        <authorList>
            <person name="Anantharaman K."/>
            <person name="Brown C.T."/>
            <person name="Hug L.A."/>
            <person name="Sharon I."/>
            <person name="Castelle C.J."/>
            <person name="Probst A.J."/>
            <person name="Thomas B.C."/>
            <person name="Singh A."/>
            <person name="Wilkins M.J."/>
            <person name="Karaoz U."/>
            <person name="Brodie E.L."/>
            <person name="Williams K.H."/>
            <person name="Hubbard S.S."/>
            <person name="Banfield J.F."/>
        </authorList>
    </citation>
    <scope>NUCLEOTIDE SEQUENCE [LARGE SCALE GENOMIC DNA]</scope>
</reference>
<dbReference type="PANTHER" id="PTHR32309">
    <property type="entry name" value="TYROSINE-PROTEIN KINASE"/>
    <property type="match status" value="1"/>
</dbReference>
<dbReference type="GO" id="GO:0004713">
    <property type="term" value="F:protein tyrosine kinase activity"/>
    <property type="evidence" value="ECO:0007669"/>
    <property type="project" value="TreeGrafter"/>
</dbReference>
<organism evidence="10 11">
    <name type="scientific">candidate division WOR-1 bacterium RIFOXYB2_FULL_37_13</name>
    <dbReference type="NCBI Taxonomy" id="1802579"/>
    <lineage>
        <taxon>Bacteria</taxon>
        <taxon>Bacillati</taxon>
        <taxon>Saganbacteria</taxon>
    </lineage>
</organism>
<evidence type="ECO:0000313" key="11">
    <source>
        <dbReference type="Proteomes" id="UP000178417"/>
    </source>
</evidence>
<evidence type="ECO:0000259" key="9">
    <source>
        <dbReference type="Pfam" id="PF13807"/>
    </source>
</evidence>
<evidence type="ECO:0000256" key="7">
    <source>
        <dbReference type="SAM" id="Phobius"/>
    </source>
</evidence>
<dbReference type="PANTHER" id="PTHR32309:SF31">
    <property type="entry name" value="CAPSULAR EXOPOLYSACCHARIDE FAMILY"/>
    <property type="match status" value="1"/>
</dbReference>
<keyword evidence="5 7" id="KW-1133">Transmembrane helix</keyword>
<evidence type="ECO:0000256" key="6">
    <source>
        <dbReference type="ARBA" id="ARBA00023136"/>
    </source>
</evidence>
<evidence type="ECO:0000256" key="2">
    <source>
        <dbReference type="ARBA" id="ARBA00006683"/>
    </source>
</evidence>
<dbReference type="InterPro" id="IPR032807">
    <property type="entry name" value="GNVR"/>
</dbReference>
<evidence type="ECO:0000256" key="4">
    <source>
        <dbReference type="ARBA" id="ARBA00022692"/>
    </source>
</evidence>
<keyword evidence="4 7" id="KW-0812">Transmembrane</keyword>
<protein>
    <recommendedName>
        <fullName evidence="12">Polysaccharide chain length determinant N-terminal domain-containing protein</fullName>
    </recommendedName>
</protein>
<evidence type="ECO:0000259" key="8">
    <source>
        <dbReference type="Pfam" id="PF02706"/>
    </source>
</evidence>
<keyword evidence="6 7" id="KW-0472">Membrane</keyword>
<dbReference type="Pfam" id="PF13807">
    <property type="entry name" value="GNVR"/>
    <property type="match status" value="1"/>
</dbReference>
<dbReference type="AlphaFoldDB" id="A0A1F4SQF4"/>
<proteinExistence type="inferred from homology"/>
<feature type="transmembrane region" description="Helical" evidence="7">
    <location>
        <begin position="270"/>
        <end position="290"/>
    </location>
</feature>
<comment type="subcellular location">
    <subcellularLocation>
        <location evidence="1">Cell membrane</location>
        <topology evidence="1">Multi-pass membrane protein</topology>
    </subcellularLocation>
</comment>
<feature type="domain" description="Tyrosine-protein kinase G-rich" evidence="9">
    <location>
        <begin position="219"/>
        <end position="289"/>
    </location>
</feature>
<feature type="domain" description="Polysaccharide chain length determinant N-terminal" evidence="8">
    <location>
        <begin position="8"/>
        <end position="104"/>
    </location>
</feature>
<name>A0A1F4SQF4_UNCSA</name>
<evidence type="ECO:0000313" key="10">
    <source>
        <dbReference type="EMBL" id="OGC22641.1"/>
    </source>
</evidence>
<dbReference type="InterPro" id="IPR050445">
    <property type="entry name" value="Bact_polysacc_biosynth/exp"/>
</dbReference>
<evidence type="ECO:0000256" key="1">
    <source>
        <dbReference type="ARBA" id="ARBA00004651"/>
    </source>
</evidence>
<keyword evidence="3" id="KW-1003">Cell membrane</keyword>
<comment type="caution">
    <text evidence="10">The sequence shown here is derived from an EMBL/GenBank/DDBJ whole genome shotgun (WGS) entry which is preliminary data.</text>
</comment>
<sequence>MSQDMNDDDIDIREYVEVVLRRWKTIVFFVIVMVFMAFVYSLRQAPVYEASATVLVRGGGSSSLSQYAGVAGMLGLNLGGGGNIEDLTELLKSKIIAAKVLDDLKLTQRIPGWDNPEIKRQNLISAVSGMVKTPKVSGKVLEIKTVSSDPQLAADLANGFVDALSFYWNELNYSEAQKKLQYIDSELPRVEKDLKTIENKLKLVPRADTGFSLSGQSGVQRDYDIYNSVYIMLKKELESAKLEASKEIPPFSVVDRAEKPFSKSGPKVKLNVIVGLVLGLFVGIFMAFFMEYWEKGNNRRA</sequence>
<dbReference type="STRING" id="1802579.A2310_07760"/>
<evidence type="ECO:0000256" key="5">
    <source>
        <dbReference type="ARBA" id="ARBA00022989"/>
    </source>
</evidence>
<evidence type="ECO:0000256" key="3">
    <source>
        <dbReference type="ARBA" id="ARBA00022475"/>
    </source>
</evidence>
<dbReference type="Proteomes" id="UP000178417">
    <property type="component" value="Unassembled WGS sequence"/>
</dbReference>
<dbReference type="EMBL" id="MEUB01000027">
    <property type="protein sequence ID" value="OGC22641.1"/>
    <property type="molecule type" value="Genomic_DNA"/>
</dbReference>
<evidence type="ECO:0008006" key="12">
    <source>
        <dbReference type="Google" id="ProtNLM"/>
    </source>
</evidence>
<accession>A0A1F4SQF4</accession>
<dbReference type="InterPro" id="IPR003856">
    <property type="entry name" value="LPS_length_determ_N"/>
</dbReference>
<gene>
    <name evidence="10" type="ORF">A2310_07760</name>
</gene>